<protein>
    <submittedName>
        <fullName evidence="5">ABC-type branched-chain amino acid transport system, substrate-binding protein</fullName>
    </submittedName>
</protein>
<keyword evidence="2 3" id="KW-0732">Signal</keyword>
<dbReference type="Proteomes" id="UP000199706">
    <property type="component" value="Unassembled WGS sequence"/>
</dbReference>
<dbReference type="SUPFAM" id="SSF53822">
    <property type="entry name" value="Periplasmic binding protein-like I"/>
    <property type="match status" value="1"/>
</dbReference>
<evidence type="ECO:0000256" key="3">
    <source>
        <dbReference type="SAM" id="SignalP"/>
    </source>
</evidence>
<feature type="domain" description="Leucine-binding protein" evidence="4">
    <location>
        <begin position="37"/>
        <end position="391"/>
    </location>
</feature>
<feature type="signal peptide" evidence="3">
    <location>
        <begin position="1"/>
        <end position="25"/>
    </location>
</feature>
<evidence type="ECO:0000259" key="4">
    <source>
        <dbReference type="Pfam" id="PF13458"/>
    </source>
</evidence>
<dbReference type="CDD" id="cd06343">
    <property type="entry name" value="PBP1_ABC_ligand_binding-like"/>
    <property type="match status" value="1"/>
</dbReference>
<accession>A0A1G8B393</accession>
<sequence length="403" mass="44016">MNSHMFHLASLAFMAACMACPVASAQGKYDPGASDTEIKVGNVTAYTGEFAEYGQVARAEAAYFRKINDEGGINGRKIDFVSVDSGSNVQTAVALAHKLVDEEQVLLLVSVFGAASNLAIRPYMNEKHVPQLFVASNASTFDDPQHFPWTMGWEASRHTEAAAYARYILRNKPDAKIGVLYGSDEAGHEYVSAIREALGEKAATMIVKEEVFSYGDPAGIGAHVAALKDSGANVFLNMTFGQFATAAIRKAYDIDWHPLQFIPNGSLSIAAFIEPAGLERANGIITNARSKGWSDPRSRQDPDVRAFLAWMKQYNTEANERDANNVYGYEVAQTLVAVLKQCGNDLTRENVMKQAASLNLELGMLRPGIRISTSPTDYRPIKQLYLVRFNGQQWVPTGDIAGD</sequence>
<proteinExistence type="inferred from homology"/>
<comment type="similarity">
    <text evidence="1">Belongs to the leucine-binding protein family.</text>
</comment>
<gene>
    <name evidence="5" type="ORF">SAMN05216466_108211</name>
</gene>
<dbReference type="RefSeq" id="WP_090686187.1">
    <property type="nucleotide sequence ID" value="NZ_CADERL010000027.1"/>
</dbReference>
<evidence type="ECO:0000313" key="6">
    <source>
        <dbReference type="Proteomes" id="UP000199706"/>
    </source>
</evidence>
<dbReference type="EMBL" id="FNCJ01000008">
    <property type="protein sequence ID" value="SDH27646.1"/>
    <property type="molecule type" value="Genomic_DNA"/>
</dbReference>
<dbReference type="InterPro" id="IPR028082">
    <property type="entry name" value="Peripla_BP_I"/>
</dbReference>
<dbReference type="AlphaFoldDB" id="A0A1G8B393"/>
<dbReference type="Gene3D" id="3.40.50.2300">
    <property type="match status" value="2"/>
</dbReference>
<organism evidence="5 6">
    <name type="scientific">Paraburkholderia phenazinium</name>
    <dbReference type="NCBI Taxonomy" id="60549"/>
    <lineage>
        <taxon>Bacteria</taxon>
        <taxon>Pseudomonadati</taxon>
        <taxon>Pseudomonadota</taxon>
        <taxon>Betaproteobacteria</taxon>
        <taxon>Burkholderiales</taxon>
        <taxon>Burkholderiaceae</taxon>
        <taxon>Paraburkholderia</taxon>
    </lineage>
</organism>
<dbReference type="Pfam" id="PF13458">
    <property type="entry name" value="Peripla_BP_6"/>
    <property type="match status" value="1"/>
</dbReference>
<reference evidence="5 6" key="1">
    <citation type="submission" date="2016-10" db="EMBL/GenBank/DDBJ databases">
        <authorList>
            <person name="de Groot N.N."/>
        </authorList>
    </citation>
    <scope>NUCLEOTIDE SEQUENCE [LARGE SCALE GENOMIC DNA]</scope>
    <source>
        <strain evidence="5 6">LMG 2247</strain>
    </source>
</reference>
<evidence type="ECO:0000256" key="2">
    <source>
        <dbReference type="ARBA" id="ARBA00022729"/>
    </source>
</evidence>
<feature type="chain" id="PRO_5011632258" evidence="3">
    <location>
        <begin position="26"/>
        <end position="403"/>
    </location>
</feature>
<evidence type="ECO:0000256" key="1">
    <source>
        <dbReference type="ARBA" id="ARBA00010062"/>
    </source>
</evidence>
<dbReference type="PANTHER" id="PTHR47235:SF1">
    <property type="entry name" value="BLR6548 PROTEIN"/>
    <property type="match status" value="1"/>
</dbReference>
<name>A0A1G8B393_9BURK</name>
<dbReference type="OrthoDB" id="9777352at2"/>
<dbReference type="PANTHER" id="PTHR47235">
    <property type="entry name" value="BLR6548 PROTEIN"/>
    <property type="match status" value="1"/>
</dbReference>
<evidence type="ECO:0000313" key="5">
    <source>
        <dbReference type="EMBL" id="SDH27646.1"/>
    </source>
</evidence>
<dbReference type="InterPro" id="IPR028081">
    <property type="entry name" value="Leu-bd"/>
</dbReference>